<evidence type="ECO:0000256" key="2">
    <source>
        <dbReference type="ARBA" id="ARBA00022723"/>
    </source>
</evidence>
<dbReference type="RefSeq" id="WP_319611816.1">
    <property type="nucleotide sequence ID" value="NZ_JAWXYC010000007.1"/>
</dbReference>
<keyword evidence="7" id="KW-1185">Reference proteome</keyword>
<dbReference type="InterPro" id="IPR051200">
    <property type="entry name" value="Host-pathogen_enzymatic-act"/>
</dbReference>
<dbReference type="PANTHER" id="PTHR47197">
    <property type="entry name" value="PROTEIN NIRF"/>
    <property type="match status" value="1"/>
</dbReference>
<dbReference type="InterPro" id="IPR036909">
    <property type="entry name" value="Cyt_c-like_dom_sf"/>
</dbReference>
<dbReference type="InterPro" id="IPR011048">
    <property type="entry name" value="Haem_d1_sf"/>
</dbReference>
<proteinExistence type="predicted"/>
<evidence type="ECO:0000256" key="4">
    <source>
        <dbReference type="PROSITE-ProRule" id="PRU00433"/>
    </source>
</evidence>
<dbReference type="PROSITE" id="PS51007">
    <property type="entry name" value="CYTC"/>
    <property type="match status" value="1"/>
</dbReference>
<comment type="caution">
    <text evidence="6">The sequence shown here is derived from an EMBL/GenBank/DDBJ whole genome shotgun (WGS) entry which is preliminary data.</text>
</comment>
<evidence type="ECO:0000313" key="6">
    <source>
        <dbReference type="EMBL" id="MDX5955947.1"/>
    </source>
</evidence>
<gene>
    <name evidence="6" type="ORF">SIM66_32785</name>
</gene>
<dbReference type="EMBL" id="JAWXYC010000007">
    <property type="protein sequence ID" value="MDX5955947.1"/>
    <property type="molecule type" value="Genomic_DNA"/>
</dbReference>
<dbReference type="Pfam" id="PF13442">
    <property type="entry name" value="Cytochrome_CBB3"/>
    <property type="match status" value="1"/>
</dbReference>
<accession>A0ABU4PFW4</accession>
<evidence type="ECO:0000313" key="7">
    <source>
        <dbReference type="Proteomes" id="UP001277471"/>
    </source>
</evidence>
<dbReference type="InterPro" id="IPR009056">
    <property type="entry name" value="Cyt_c-like_dom"/>
</dbReference>
<protein>
    <submittedName>
        <fullName evidence="6">Cytochrome D1 domain-containing protein</fullName>
    </submittedName>
</protein>
<keyword evidence="2 4" id="KW-0479">Metal-binding</keyword>
<dbReference type="Proteomes" id="UP001277471">
    <property type="component" value="Unassembled WGS sequence"/>
</dbReference>
<keyword evidence="1 4" id="KW-0349">Heme</keyword>
<name>A0ABU4PFW4_AZOBR</name>
<feature type="domain" description="Cytochrome c" evidence="5">
    <location>
        <begin position="46"/>
        <end position="125"/>
    </location>
</feature>
<dbReference type="SUPFAM" id="SSF46626">
    <property type="entry name" value="Cytochrome c"/>
    <property type="match status" value="1"/>
</dbReference>
<dbReference type="Gene3D" id="2.140.10.20">
    <property type="entry name" value="C-terminal (heme d1) domain of cytochrome cd1-nitrite reductase"/>
    <property type="match status" value="1"/>
</dbReference>
<dbReference type="Gene3D" id="1.10.760.10">
    <property type="entry name" value="Cytochrome c-like domain"/>
    <property type="match status" value="1"/>
</dbReference>
<dbReference type="CDD" id="cd20777">
    <property type="entry name" value="8prop_heme-binding_NirN"/>
    <property type="match status" value="1"/>
</dbReference>
<sequence>MPILRGGRRPDARSLESPMIRPLPAALSVAIAAVLLACAAPSPARADGPNPERLFAEHCAACHGGDRLGAIGPALLPENLGRLKPAEAERIIRHGRPATQMPGFPAETLSDEAVRVLAAYVFTPLPEVPAWGMEEIAASRVVHKDPATLPEKPRHGADPLNLFTVVEAGDHHVSIVDGDRFTVLDRFESRFALHGGAKYSPDGRFVYLASRDGWVSKYDLHSLSLVAEVRAGVNTRNVAVSSDGRFLMVGNTLPHTLVALDARDLTPIKVIPVTDGKGKSSRVSAVYSMPPRNSFVAALKDLQEVWELPWDDRPVYAGLVHSHEPGREEAVSLPGPFPVRKLKVNEFVDDFFFDQPYDQLMATSRDGKKGIVVHMDVGRQIAELDLPGMPHLGSGINFVHEGRPVMATPHFKDPVISVIDTVDWKTVKRIPMPGPGFFLRGHENTPYAWADAYMGKDRDTIPIIDTRSLEIVNTLRPAPGKLTAHVEFTRDGRYALVSVMEDEGAIVVYDAATFAEVKRLPMRKPIGKYNVWNKINFSSGTSH</sequence>
<keyword evidence="3 4" id="KW-0408">Iron</keyword>
<reference evidence="6 7" key="1">
    <citation type="submission" date="2023-11" db="EMBL/GenBank/DDBJ databases">
        <title>MicrobeMod: A computational toolkit for identifying prokaryotic methylation and restriction-modification with nanopore sequencing.</title>
        <authorList>
            <person name="Crits-Christoph A."/>
            <person name="Kang S.C."/>
            <person name="Lee H."/>
            <person name="Ostrov N."/>
        </authorList>
    </citation>
    <scope>NUCLEOTIDE SEQUENCE [LARGE SCALE GENOMIC DNA]</scope>
    <source>
        <strain evidence="6 7">ATCC 29145</strain>
    </source>
</reference>
<dbReference type="Pfam" id="PF02239">
    <property type="entry name" value="Cytochrom_D1"/>
    <property type="match status" value="2"/>
</dbReference>
<organism evidence="6 7">
    <name type="scientific">Azospirillum brasilense</name>
    <dbReference type="NCBI Taxonomy" id="192"/>
    <lineage>
        <taxon>Bacteria</taxon>
        <taxon>Pseudomonadati</taxon>
        <taxon>Pseudomonadota</taxon>
        <taxon>Alphaproteobacteria</taxon>
        <taxon>Rhodospirillales</taxon>
        <taxon>Azospirillaceae</taxon>
        <taxon>Azospirillum</taxon>
    </lineage>
</organism>
<evidence type="ECO:0000256" key="3">
    <source>
        <dbReference type="ARBA" id="ARBA00023004"/>
    </source>
</evidence>
<evidence type="ECO:0000259" key="5">
    <source>
        <dbReference type="PROSITE" id="PS51007"/>
    </source>
</evidence>
<evidence type="ECO:0000256" key="1">
    <source>
        <dbReference type="ARBA" id="ARBA00022617"/>
    </source>
</evidence>
<dbReference type="InterPro" id="IPR003143">
    <property type="entry name" value="Cyt_cd1_C_sf"/>
</dbReference>
<dbReference type="PANTHER" id="PTHR47197:SF3">
    <property type="entry name" value="DIHYDRO-HEME D1 DEHYDROGENASE"/>
    <property type="match status" value="1"/>
</dbReference>
<dbReference type="SUPFAM" id="SSF51004">
    <property type="entry name" value="C-terminal (heme d1) domain of cytochrome cd1-nitrite reductase"/>
    <property type="match status" value="1"/>
</dbReference>